<evidence type="ECO:0000313" key="3">
    <source>
        <dbReference type="Proteomes" id="UP000250043"/>
    </source>
</evidence>
<evidence type="ECO:0000256" key="1">
    <source>
        <dbReference type="SAM" id="MobiDB-lite"/>
    </source>
</evidence>
<dbReference type="EMBL" id="KV722912">
    <property type="protein sequence ID" value="OCH83633.1"/>
    <property type="molecule type" value="Genomic_DNA"/>
</dbReference>
<gene>
    <name evidence="2" type="ORF">OBBRIDRAFT_840342</name>
</gene>
<feature type="compositionally biased region" description="Acidic residues" evidence="1">
    <location>
        <begin position="102"/>
        <end position="114"/>
    </location>
</feature>
<dbReference type="OrthoDB" id="3267359at2759"/>
<feature type="region of interest" description="Disordered" evidence="1">
    <location>
        <begin position="184"/>
        <end position="206"/>
    </location>
</feature>
<organism evidence="2 3">
    <name type="scientific">Obba rivulosa</name>
    <dbReference type="NCBI Taxonomy" id="1052685"/>
    <lineage>
        <taxon>Eukaryota</taxon>
        <taxon>Fungi</taxon>
        <taxon>Dikarya</taxon>
        <taxon>Basidiomycota</taxon>
        <taxon>Agaricomycotina</taxon>
        <taxon>Agaricomycetes</taxon>
        <taxon>Polyporales</taxon>
        <taxon>Gelatoporiaceae</taxon>
        <taxon>Obba</taxon>
    </lineage>
</organism>
<feature type="compositionally biased region" description="Acidic residues" evidence="1">
    <location>
        <begin position="239"/>
        <end position="250"/>
    </location>
</feature>
<reference evidence="2 3" key="1">
    <citation type="submission" date="2016-07" db="EMBL/GenBank/DDBJ databases">
        <title>Draft genome of the white-rot fungus Obba rivulosa 3A-2.</title>
        <authorList>
            <consortium name="DOE Joint Genome Institute"/>
            <person name="Miettinen O."/>
            <person name="Riley R."/>
            <person name="Acob R."/>
            <person name="Barry K."/>
            <person name="Cullen D."/>
            <person name="De Vries R."/>
            <person name="Hainaut M."/>
            <person name="Hatakka A."/>
            <person name="Henrissat B."/>
            <person name="Hilden K."/>
            <person name="Kuo R."/>
            <person name="Labutti K."/>
            <person name="Lipzen A."/>
            <person name="Makela M.R."/>
            <person name="Sandor L."/>
            <person name="Spatafora J.W."/>
            <person name="Grigoriev I.V."/>
            <person name="Hibbett D.S."/>
        </authorList>
    </citation>
    <scope>NUCLEOTIDE SEQUENCE [LARGE SCALE GENOMIC DNA]</scope>
    <source>
        <strain evidence="2 3">3A-2</strain>
    </source>
</reference>
<evidence type="ECO:0000313" key="2">
    <source>
        <dbReference type="EMBL" id="OCH83633.1"/>
    </source>
</evidence>
<sequence>MIWGRIQLLTIQKLCAAAKASVARMYYMNFDTKITAKYGIIIENWPLDHFLPPSHFKSKLELEVLLKAWESDSTRFRKLSTEEFERWQDTHIYHESSAGPDNESEDPIDGPPEAETDIATTQSAMLAALAIGASMPTMPPSSVAPPVIFFGTSTLQKRTRNSATLHDVVNVVGTAAGTAIPIVKKPQAPRSDKGKPRKKKALVAPEVATAGAMPGAPVEVKFYSKNSRSERPGIGGLVVDDDDSHEEAPV</sequence>
<accession>A0A8E2AGC1</accession>
<protein>
    <submittedName>
        <fullName evidence="2">Uncharacterized protein</fullName>
    </submittedName>
</protein>
<keyword evidence="3" id="KW-1185">Reference proteome</keyword>
<name>A0A8E2AGC1_9APHY</name>
<proteinExistence type="predicted"/>
<dbReference type="Proteomes" id="UP000250043">
    <property type="component" value="Unassembled WGS sequence"/>
</dbReference>
<feature type="region of interest" description="Disordered" evidence="1">
    <location>
        <begin position="224"/>
        <end position="250"/>
    </location>
</feature>
<dbReference type="AlphaFoldDB" id="A0A8E2AGC1"/>
<feature type="region of interest" description="Disordered" evidence="1">
    <location>
        <begin position="92"/>
        <end position="114"/>
    </location>
</feature>